<sequence>MLPIIFLLLILFNYEAFGRDIWTPDQAWAWFNSQKYIMGSEYMPAYAVNQLEFFQAETFDADTIDNDLEAYGKLGMNTIRVFMIDVAYTIDPTGFKSRLNTLISIAAKYGIKPTLLFFTPSAIANPVPGKQPLPIPGVESSGWAQTPSANNLMNPSTWPTLETYVKDVVGTFANDSRVLMWDIWNEPDNGLNSTEVSFLDQMLPQAFEWARSVNPIQPLTSSIWNSITSSTGRLQINNSDIVSFHK</sequence>
<dbReference type="Gene3D" id="3.20.20.80">
    <property type="entry name" value="Glycosidases"/>
    <property type="match status" value="1"/>
</dbReference>
<dbReference type="Proteomes" id="UP000887540">
    <property type="component" value="Unplaced"/>
</dbReference>
<feature type="signal peptide" evidence="1">
    <location>
        <begin position="1"/>
        <end position="18"/>
    </location>
</feature>
<keyword evidence="2" id="KW-1185">Reference proteome</keyword>
<dbReference type="WBParaSite" id="ACRNAN_scaffold5446.g28430.t1">
    <property type="protein sequence ID" value="ACRNAN_scaffold5446.g28430.t1"/>
    <property type="gene ID" value="ACRNAN_scaffold5446.g28430"/>
</dbReference>
<dbReference type="InterPro" id="IPR017853">
    <property type="entry name" value="GH"/>
</dbReference>
<evidence type="ECO:0000313" key="2">
    <source>
        <dbReference type="Proteomes" id="UP000887540"/>
    </source>
</evidence>
<evidence type="ECO:0000256" key="1">
    <source>
        <dbReference type="SAM" id="SignalP"/>
    </source>
</evidence>
<name>A0A914E554_9BILA</name>
<protein>
    <submittedName>
        <fullName evidence="3">Glycoside hydrolase family 5 domain-containing protein</fullName>
    </submittedName>
</protein>
<dbReference type="AlphaFoldDB" id="A0A914E554"/>
<proteinExistence type="predicted"/>
<reference evidence="3" key="1">
    <citation type="submission" date="2022-11" db="UniProtKB">
        <authorList>
            <consortium name="WormBaseParasite"/>
        </authorList>
    </citation>
    <scope>IDENTIFICATION</scope>
</reference>
<dbReference type="SUPFAM" id="SSF51445">
    <property type="entry name" value="(Trans)glycosidases"/>
    <property type="match status" value="1"/>
</dbReference>
<keyword evidence="1" id="KW-0732">Signal</keyword>
<organism evidence="2 3">
    <name type="scientific">Acrobeloides nanus</name>
    <dbReference type="NCBI Taxonomy" id="290746"/>
    <lineage>
        <taxon>Eukaryota</taxon>
        <taxon>Metazoa</taxon>
        <taxon>Ecdysozoa</taxon>
        <taxon>Nematoda</taxon>
        <taxon>Chromadorea</taxon>
        <taxon>Rhabditida</taxon>
        <taxon>Tylenchina</taxon>
        <taxon>Cephalobomorpha</taxon>
        <taxon>Cephaloboidea</taxon>
        <taxon>Cephalobidae</taxon>
        <taxon>Acrobeloides</taxon>
    </lineage>
</organism>
<feature type="chain" id="PRO_5037273053" evidence="1">
    <location>
        <begin position="19"/>
        <end position="246"/>
    </location>
</feature>
<evidence type="ECO:0000313" key="3">
    <source>
        <dbReference type="WBParaSite" id="ACRNAN_scaffold5446.g28430.t1"/>
    </source>
</evidence>
<accession>A0A914E554</accession>